<keyword evidence="2" id="KW-1185">Reference proteome</keyword>
<name>A0A6A6FVH4_9PEZI</name>
<proteinExistence type="predicted"/>
<gene>
    <name evidence="1" type="ORF">CERZMDRAFT_81177</name>
</gene>
<organism evidence="1 2">
    <name type="scientific">Cercospora zeae-maydis SCOH1-5</name>
    <dbReference type="NCBI Taxonomy" id="717836"/>
    <lineage>
        <taxon>Eukaryota</taxon>
        <taxon>Fungi</taxon>
        <taxon>Dikarya</taxon>
        <taxon>Ascomycota</taxon>
        <taxon>Pezizomycotina</taxon>
        <taxon>Dothideomycetes</taxon>
        <taxon>Dothideomycetidae</taxon>
        <taxon>Mycosphaerellales</taxon>
        <taxon>Mycosphaerellaceae</taxon>
        <taxon>Cercospora</taxon>
    </lineage>
</organism>
<accession>A0A6A6FVH4</accession>
<dbReference type="AlphaFoldDB" id="A0A6A6FVH4"/>
<reference evidence="1" key="1">
    <citation type="journal article" date="2020" name="Stud. Mycol.">
        <title>101 Dothideomycetes genomes: a test case for predicting lifestyles and emergence of pathogens.</title>
        <authorList>
            <person name="Haridas S."/>
            <person name="Albert R."/>
            <person name="Binder M."/>
            <person name="Bloem J."/>
            <person name="Labutti K."/>
            <person name="Salamov A."/>
            <person name="Andreopoulos B."/>
            <person name="Baker S."/>
            <person name="Barry K."/>
            <person name="Bills G."/>
            <person name="Bluhm B."/>
            <person name="Cannon C."/>
            <person name="Castanera R."/>
            <person name="Culley D."/>
            <person name="Daum C."/>
            <person name="Ezra D."/>
            <person name="Gonzalez J."/>
            <person name="Henrissat B."/>
            <person name="Kuo A."/>
            <person name="Liang C."/>
            <person name="Lipzen A."/>
            <person name="Lutzoni F."/>
            <person name="Magnuson J."/>
            <person name="Mondo S."/>
            <person name="Nolan M."/>
            <person name="Ohm R."/>
            <person name="Pangilinan J."/>
            <person name="Park H.-J."/>
            <person name="Ramirez L."/>
            <person name="Alfaro M."/>
            <person name="Sun H."/>
            <person name="Tritt A."/>
            <person name="Yoshinaga Y."/>
            <person name="Zwiers L.-H."/>
            <person name="Turgeon B."/>
            <person name="Goodwin S."/>
            <person name="Spatafora J."/>
            <person name="Crous P."/>
            <person name="Grigoriev I."/>
        </authorList>
    </citation>
    <scope>NUCLEOTIDE SEQUENCE</scope>
    <source>
        <strain evidence="1">SCOH1-5</strain>
    </source>
</reference>
<dbReference type="Proteomes" id="UP000799539">
    <property type="component" value="Unassembled WGS sequence"/>
</dbReference>
<evidence type="ECO:0000313" key="2">
    <source>
        <dbReference type="Proteomes" id="UP000799539"/>
    </source>
</evidence>
<protein>
    <submittedName>
        <fullName evidence="1">Uncharacterized protein</fullName>
    </submittedName>
</protein>
<evidence type="ECO:0000313" key="1">
    <source>
        <dbReference type="EMBL" id="KAF2217238.1"/>
    </source>
</evidence>
<sequence length="211" mass="22211">MFPGLFFTAVLPRRSCQLCHSFDDGVRCLDCCVSPSALTQDGSSGAEAVCLSSHGHKPIQQACDLVRCGRFRGLDGCPGRGSSSYLFGGARRCVCSIAALIAVSAGSALINASARSSLVAVYAQLVITTVPAQSMASLQRIMTLQRTPHRRNGGSEVVLSLSHSQRRSSVGRTPNVLSLAGASSRDQDARMSLVLRASSALPYMPAMPLIP</sequence>
<dbReference type="EMBL" id="ML992663">
    <property type="protein sequence ID" value="KAF2217238.1"/>
    <property type="molecule type" value="Genomic_DNA"/>
</dbReference>